<name>A0ABQ9ZWW2_9CRUS</name>
<keyword evidence="2" id="KW-1185">Reference proteome</keyword>
<organism evidence="1 2">
    <name type="scientific">Daphnia magna</name>
    <dbReference type="NCBI Taxonomy" id="35525"/>
    <lineage>
        <taxon>Eukaryota</taxon>
        <taxon>Metazoa</taxon>
        <taxon>Ecdysozoa</taxon>
        <taxon>Arthropoda</taxon>
        <taxon>Crustacea</taxon>
        <taxon>Branchiopoda</taxon>
        <taxon>Diplostraca</taxon>
        <taxon>Cladocera</taxon>
        <taxon>Anomopoda</taxon>
        <taxon>Daphniidae</taxon>
        <taxon>Daphnia</taxon>
    </lineage>
</organism>
<evidence type="ECO:0000313" key="1">
    <source>
        <dbReference type="EMBL" id="KAK4017392.1"/>
    </source>
</evidence>
<dbReference type="EMBL" id="JAOYFB010000006">
    <property type="protein sequence ID" value="KAK4017392.1"/>
    <property type="molecule type" value="Genomic_DNA"/>
</dbReference>
<reference evidence="1 2" key="1">
    <citation type="journal article" date="2023" name="Nucleic Acids Res.">
        <title>The hologenome of Daphnia magna reveals possible DNA methylation and microbiome-mediated evolution of the host genome.</title>
        <authorList>
            <person name="Chaturvedi A."/>
            <person name="Li X."/>
            <person name="Dhandapani V."/>
            <person name="Marshall H."/>
            <person name="Kissane S."/>
            <person name="Cuenca-Cambronero M."/>
            <person name="Asole G."/>
            <person name="Calvet F."/>
            <person name="Ruiz-Romero M."/>
            <person name="Marangio P."/>
            <person name="Guigo R."/>
            <person name="Rago D."/>
            <person name="Mirbahai L."/>
            <person name="Eastwood N."/>
            <person name="Colbourne J.K."/>
            <person name="Zhou J."/>
            <person name="Mallon E."/>
            <person name="Orsini L."/>
        </authorList>
    </citation>
    <scope>NUCLEOTIDE SEQUENCE [LARGE SCALE GENOMIC DNA]</scope>
    <source>
        <strain evidence="1">LRV0_1</strain>
    </source>
</reference>
<comment type="caution">
    <text evidence="1">The sequence shown here is derived from an EMBL/GenBank/DDBJ whole genome shotgun (WGS) entry which is preliminary data.</text>
</comment>
<protein>
    <submittedName>
        <fullName evidence="1">Uncharacterized protein</fullName>
    </submittedName>
</protein>
<sequence>MFHGSPSSTGSDFDIAIYHSGRPHKVLGVIIVNDDNFSHPDLATVSSLAVEFISLEKPGIEVMAHDLHYHSGSCLRLWWGYHQTSSISVDVKMKV</sequence>
<proteinExistence type="predicted"/>
<evidence type="ECO:0000313" key="2">
    <source>
        <dbReference type="Proteomes" id="UP001234178"/>
    </source>
</evidence>
<gene>
    <name evidence="1" type="ORF">OUZ56_032704</name>
</gene>
<dbReference type="Proteomes" id="UP001234178">
    <property type="component" value="Unassembled WGS sequence"/>
</dbReference>
<accession>A0ABQ9ZWW2</accession>